<protein>
    <recommendedName>
        <fullName evidence="3">Lantibiotic</fullName>
    </recommendedName>
</protein>
<organism evidence="1 2">
    <name type="scientific">Caldicellulosiruptor naganoensis</name>
    <dbReference type="NCBI Taxonomy" id="29324"/>
    <lineage>
        <taxon>Bacteria</taxon>
        <taxon>Bacillati</taxon>
        <taxon>Bacillota</taxon>
        <taxon>Bacillota incertae sedis</taxon>
        <taxon>Caldicellulosiruptorales</taxon>
        <taxon>Caldicellulosiruptoraceae</taxon>
        <taxon>Caldicellulosiruptor</taxon>
    </lineage>
</organism>
<dbReference type="Proteomes" id="UP001164745">
    <property type="component" value="Chromosome"/>
</dbReference>
<dbReference type="EMBL" id="CP113864">
    <property type="protein sequence ID" value="WAM30568.1"/>
    <property type="molecule type" value="Genomic_DNA"/>
</dbReference>
<proteinExistence type="predicted"/>
<evidence type="ECO:0000313" key="2">
    <source>
        <dbReference type="Proteomes" id="UP001164745"/>
    </source>
</evidence>
<name>A0ABY7BDT5_9FIRM</name>
<keyword evidence="2" id="KW-1185">Reference proteome</keyword>
<gene>
    <name evidence="1" type="ORF">OTJ99_001324</name>
</gene>
<reference evidence="1" key="1">
    <citation type="submission" date="2022-12" db="EMBL/GenBank/DDBJ databases">
        <authorList>
            <person name="Bing R.G."/>
            <person name="Willard D.J."/>
            <person name="Manesh M.J.H."/>
            <person name="Laemthong T."/>
            <person name="Crosby J.R."/>
            <person name="Kelly R.M."/>
        </authorList>
    </citation>
    <scope>NUCLEOTIDE SEQUENCE</scope>
    <source>
        <strain evidence="1">DSM 8991</strain>
    </source>
</reference>
<dbReference type="RefSeq" id="WP_157841343.1">
    <property type="nucleotide sequence ID" value="NZ_CP113864.1"/>
</dbReference>
<evidence type="ECO:0008006" key="3">
    <source>
        <dbReference type="Google" id="ProtNLM"/>
    </source>
</evidence>
<evidence type="ECO:0000313" key="1">
    <source>
        <dbReference type="EMBL" id="WAM30568.1"/>
    </source>
</evidence>
<accession>A0ABY7BDT5</accession>
<sequence length="47" mass="5258">MMEEKEKITKEKDMYETLTEVTFDELETIEEIITGAASGLVGCCIAN</sequence>